<evidence type="ECO:0000313" key="6">
    <source>
        <dbReference type="EMBL" id="MBB3891939.1"/>
    </source>
</evidence>
<dbReference type="PROSITE" id="PS51891">
    <property type="entry name" value="CENP_V_GFA"/>
    <property type="match status" value="1"/>
</dbReference>
<feature type="domain" description="CENP-V/GFA" evidence="5">
    <location>
        <begin position="2"/>
        <end position="119"/>
    </location>
</feature>
<dbReference type="Gene3D" id="3.90.1590.10">
    <property type="entry name" value="glutathione-dependent formaldehyde- activating enzyme (gfa)"/>
    <property type="match status" value="1"/>
</dbReference>
<proteinExistence type="inferred from homology"/>
<keyword evidence="3" id="KW-0862">Zinc</keyword>
<keyword evidence="7" id="KW-1185">Reference proteome</keyword>
<dbReference type="GO" id="GO:0046872">
    <property type="term" value="F:metal ion binding"/>
    <property type="evidence" value="ECO:0007669"/>
    <property type="project" value="UniProtKB-KW"/>
</dbReference>
<keyword evidence="4" id="KW-0456">Lyase</keyword>
<dbReference type="InterPro" id="IPR006913">
    <property type="entry name" value="CENP-V/GFA"/>
</dbReference>
<evidence type="ECO:0000259" key="5">
    <source>
        <dbReference type="PROSITE" id="PS51891"/>
    </source>
</evidence>
<keyword evidence="2" id="KW-0479">Metal-binding</keyword>
<dbReference type="Proteomes" id="UP000530564">
    <property type="component" value="Unassembled WGS sequence"/>
</dbReference>
<sequence length="132" mass="14469">MHAGSCLCRAVRYEVEGDLPPIQLCHCSDCRKAQGGPFGANIPLETANFRLLSGEELLTAYESSPGKERVFCRRCGGPLFSRLATKPGAMRLRAGTLDAPADATLGFHFYVDSKAPWWPITDDLPQYPDARP</sequence>
<evidence type="ECO:0000256" key="3">
    <source>
        <dbReference type="ARBA" id="ARBA00022833"/>
    </source>
</evidence>
<dbReference type="Pfam" id="PF04828">
    <property type="entry name" value="GFA"/>
    <property type="match status" value="1"/>
</dbReference>
<name>A0A840A1R5_9CAUL</name>
<evidence type="ECO:0000313" key="7">
    <source>
        <dbReference type="Proteomes" id="UP000530564"/>
    </source>
</evidence>
<dbReference type="AlphaFoldDB" id="A0A840A1R5"/>
<organism evidence="6 7">
    <name type="scientific">Phenylobacterium haematophilum</name>
    <dbReference type="NCBI Taxonomy" id="98513"/>
    <lineage>
        <taxon>Bacteria</taxon>
        <taxon>Pseudomonadati</taxon>
        <taxon>Pseudomonadota</taxon>
        <taxon>Alphaproteobacteria</taxon>
        <taxon>Caulobacterales</taxon>
        <taxon>Caulobacteraceae</taxon>
        <taxon>Phenylobacterium</taxon>
    </lineage>
</organism>
<dbReference type="SUPFAM" id="SSF51316">
    <property type="entry name" value="Mss4-like"/>
    <property type="match status" value="1"/>
</dbReference>
<reference evidence="6 7" key="1">
    <citation type="submission" date="2020-08" db="EMBL/GenBank/DDBJ databases">
        <title>Genomic Encyclopedia of Type Strains, Phase IV (KMG-IV): sequencing the most valuable type-strain genomes for metagenomic binning, comparative biology and taxonomic classification.</title>
        <authorList>
            <person name="Goeker M."/>
        </authorList>
    </citation>
    <scope>NUCLEOTIDE SEQUENCE [LARGE SCALE GENOMIC DNA]</scope>
    <source>
        <strain evidence="6 7">DSM 21793</strain>
    </source>
</reference>
<comment type="similarity">
    <text evidence="1">Belongs to the Gfa family.</text>
</comment>
<dbReference type="EMBL" id="JACIDK010000003">
    <property type="protein sequence ID" value="MBB3891939.1"/>
    <property type="molecule type" value="Genomic_DNA"/>
</dbReference>
<protein>
    <recommendedName>
        <fullName evidence="5">CENP-V/GFA domain-containing protein</fullName>
    </recommendedName>
</protein>
<dbReference type="GO" id="GO:0016846">
    <property type="term" value="F:carbon-sulfur lyase activity"/>
    <property type="evidence" value="ECO:0007669"/>
    <property type="project" value="InterPro"/>
</dbReference>
<dbReference type="PANTHER" id="PTHR33337:SF40">
    <property type="entry name" value="CENP-V_GFA DOMAIN-CONTAINING PROTEIN-RELATED"/>
    <property type="match status" value="1"/>
</dbReference>
<comment type="caution">
    <text evidence="6">The sequence shown here is derived from an EMBL/GenBank/DDBJ whole genome shotgun (WGS) entry which is preliminary data.</text>
</comment>
<evidence type="ECO:0000256" key="2">
    <source>
        <dbReference type="ARBA" id="ARBA00022723"/>
    </source>
</evidence>
<evidence type="ECO:0000256" key="4">
    <source>
        <dbReference type="ARBA" id="ARBA00023239"/>
    </source>
</evidence>
<dbReference type="PANTHER" id="PTHR33337">
    <property type="entry name" value="GFA DOMAIN-CONTAINING PROTEIN"/>
    <property type="match status" value="1"/>
</dbReference>
<evidence type="ECO:0000256" key="1">
    <source>
        <dbReference type="ARBA" id="ARBA00005495"/>
    </source>
</evidence>
<accession>A0A840A1R5</accession>
<dbReference type="RefSeq" id="WP_183773475.1">
    <property type="nucleotide sequence ID" value="NZ_JACIDK010000003.1"/>
</dbReference>
<gene>
    <name evidence="6" type="ORF">GGQ61_002667</name>
</gene>
<dbReference type="InterPro" id="IPR011057">
    <property type="entry name" value="Mss4-like_sf"/>
</dbReference>